<organism evidence="1 2">
    <name type="scientific">Fusobacterium nucleatum subsp. polymorphum</name>
    <name type="common">Fusobacterium polymorphum</name>
    <dbReference type="NCBI Taxonomy" id="76857"/>
    <lineage>
        <taxon>Bacteria</taxon>
        <taxon>Fusobacteriati</taxon>
        <taxon>Fusobacteriota</taxon>
        <taxon>Fusobacteriia</taxon>
        <taxon>Fusobacteriales</taxon>
        <taxon>Fusobacteriaceae</taxon>
        <taxon>Fusobacterium</taxon>
    </lineage>
</organism>
<evidence type="ECO:0000313" key="1">
    <source>
        <dbReference type="EMBL" id="OWP23731.1"/>
    </source>
</evidence>
<protein>
    <submittedName>
        <fullName evidence="1">Uncharacterized protein</fullName>
    </submittedName>
</protein>
<dbReference type="Proteomes" id="UP000197470">
    <property type="component" value="Unassembled WGS sequence"/>
</dbReference>
<reference evidence="1 2" key="1">
    <citation type="submission" date="2017-05" db="EMBL/GenBank/DDBJ databases">
        <title>Genome sequencing of Fusobacterium nucleatum subsp. polymorphum KCOM 1001 (=ChDC F119).</title>
        <authorList>
            <person name="Kook J.-K."/>
            <person name="Park S.-N."/>
            <person name="Lim Y.K."/>
            <person name="Roh H."/>
        </authorList>
    </citation>
    <scope>NUCLEOTIDE SEQUENCE [LARGE SCALE GENOMIC DNA]</scope>
    <source>
        <strain evidence="1 2">KCOM 1001</strain>
    </source>
</reference>
<evidence type="ECO:0000313" key="2">
    <source>
        <dbReference type="Proteomes" id="UP000197470"/>
    </source>
</evidence>
<proteinExistence type="predicted"/>
<dbReference type="RefSeq" id="WP_005919926.1">
    <property type="nucleotide sequence ID" value="NZ_NHRT01000003.1"/>
</dbReference>
<name>A0A246ED04_FUSNP</name>
<comment type="caution">
    <text evidence="1">The sequence shown here is derived from an EMBL/GenBank/DDBJ whole genome shotgun (WGS) entry which is preliminary data.</text>
</comment>
<dbReference type="AlphaFoldDB" id="A0A246ED04"/>
<accession>A0A246ED04</accession>
<sequence>MLTTDEFIDKFYKELLTDEDLEDINYLTNFIDTDNTYWETVEEAEDYIIFKIVNREDKSEQFFIFTKRSYNIFKLQYEYPTFI</sequence>
<gene>
    <name evidence="1" type="ORF">CA839_12245</name>
</gene>
<dbReference type="EMBL" id="NHRT01000003">
    <property type="protein sequence ID" value="OWP23731.1"/>
    <property type="molecule type" value="Genomic_DNA"/>
</dbReference>